<gene>
    <name evidence="1" type="ORF">HELGO_WM181</name>
</gene>
<proteinExistence type="predicted"/>
<dbReference type="AlphaFoldDB" id="A0A6S6SZI9"/>
<accession>A0A6S6SZI9</accession>
<reference evidence="1" key="1">
    <citation type="submission" date="2020-01" db="EMBL/GenBank/DDBJ databases">
        <authorList>
            <person name="Meier V. D."/>
            <person name="Meier V D."/>
        </authorList>
    </citation>
    <scope>NUCLEOTIDE SEQUENCE</scope>
    <source>
        <strain evidence="1">HLG_WM_MAG_01</strain>
    </source>
</reference>
<dbReference type="InterPro" id="IPR046897">
    <property type="entry name" value="ABC-3C_MC6"/>
</dbReference>
<name>A0A6S6SZI9_9BACT</name>
<dbReference type="Pfam" id="PF20293">
    <property type="entry name" value="MC6"/>
    <property type="match status" value="1"/>
</dbReference>
<protein>
    <submittedName>
        <fullName evidence="1">Uncharacterized protein</fullName>
    </submittedName>
</protein>
<evidence type="ECO:0000313" key="1">
    <source>
        <dbReference type="EMBL" id="CAA6811494.1"/>
    </source>
</evidence>
<dbReference type="EMBL" id="CACVAS010000058">
    <property type="protein sequence ID" value="CAA6811494.1"/>
    <property type="molecule type" value="Genomic_DNA"/>
</dbReference>
<organism evidence="1">
    <name type="scientific">uncultured Sulfurovum sp</name>
    <dbReference type="NCBI Taxonomy" id="269237"/>
    <lineage>
        <taxon>Bacteria</taxon>
        <taxon>Pseudomonadati</taxon>
        <taxon>Campylobacterota</taxon>
        <taxon>Epsilonproteobacteria</taxon>
        <taxon>Campylobacterales</taxon>
        <taxon>Sulfurovaceae</taxon>
        <taxon>Sulfurovum</taxon>
        <taxon>environmental samples</taxon>
    </lineage>
</organism>
<sequence>MLMPTKIIQPVDSLFSISAFVLKVLSDNKLNIDEIHVKVNKIYHKEVSLEKIMLSLNFLYMISKVRIDNETITINI</sequence>